<name>A0A0L0WBT5_GOTPU</name>
<reference evidence="9" key="1">
    <citation type="submission" date="2015-07" db="EMBL/GenBank/DDBJ databases">
        <title>Draft genome sequence of the purine-degrading Gottschalkia purinilyticum DSM 1384 (formerly Clostridium purinilyticum).</title>
        <authorList>
            <person name="Poehlein A."/>
            <person name="Schiel-Bengelsdorf B."/>
            <person name="Bengelsdorf F.R."/>
            <person name="Daniel R."/>
            <person name="Duerre P."/>
        </authorList>
    </citation>
    <scope>NUCLEOTIDE SEQUENCE [LARGE SCALE GENOMIC DNA]</scope>
    <source>
        <strain evidence="9">DSM 1384</strain>
    </source>
</reference>
<keyword evidence="5 8" id="KW-0378">Hydrolase</keyword>
<dbReference type="Pfam" id="PF05343">
    <property type="entry name" value="Peptidase_M42"/>
    <property type="match status" value="1"/>
</dbReference>
<evidence type="ECO:0000256" key="7">
    <source>
        <dbReference type="PIRSR" id="PIRSR001123-2"/>
    </source>
</evidence>
<dbReference type="EMBL" id="LGSS01000005">
    <property type="protein sequence ID" value="KNF08951.1"/>
    <property type="molecule type" value="Genomic_DNA"/>
</dbReference>
<dbReference type="OrthoDB" id="9772053at2"/>
<keyword evidence="4 7" id="KW-0479">Metal-binding</keyword>
<protein>
    <submittedName>
        <fullName evidence="8">Peptidase M42 family protein</fullName>
        <ecNumber evidence="8">3.2.1.4</ecNumber>
    </submittedName>
</protein>
<keyword evidence="8" id="KW-0326">Glycosidase</keyword>
<keyword evidence="2" id="KW-0031">Aminopeptidase</keyword>
<organism evidence="8 9">
    <name type="scientific">Gottschalkia purinilytica</name>
    <name type="common">Clostridium purinilyticum</name>
    <dbReference type="NCBI Taxonomy" id="1503"/>
    <lineage>
        <taxon>Bacteria</taxon>
        <taxon>Bacillati</taxon>
        <taxon>Bacillota</taxon>
        <taxon>Tissierellia</taxon>
        <taxon>Tissierellales</taxon>
        <taxon>Gottschalkiaceae</taxon>
        <taxon>Gottschalkia</taxon>
    </lineage>
</organism>
<keyword evidence="9" id="KW-1185">Reference proteome</keyword>
<keyword evidence="3" id="KW-0645">Protease</keyword>
<dbReference type="GO" id="GO:0004177">
    <property type="term" value="F:aminopeptidase activity"/>
    <property type="evidence" value="ECO:0007669"/>
    <property type="project" value="UniProtKB-UniRule"/>
</dbReference>
<dbReference type="STRING" id="1503.CLPU_5c02580"/>
<dbReference type="InterPro" id="IPR008007">
    <property type="entry name" value="Peptidase_M42"/>
</dbReference>
<accession>A0A0L0WBT5</accession>
<evidence type="ECO:0000256" key="6">
    <source>
        <dbReference type="PIRNR" id="PIRNR001123"/>
    </source>
</evidence>
<dbReference type="Proteomes" id="UP000037267">
    <property type="component" value="Unassembled WGS sequence"/>
</dbReference>
<dbReference type="SUPFAM" id="SSF101821">
    <property type="entry name" value="Aminopeptidase/glucanase lid domain"/>
    <property type="match status" value="1"/>
</dbReference>
<feature type="binding site" evidence="7">
    <location>
        <position position="221"/>
    </location>
    <ligand>
        <name>Zn(2+)</name>
        <dbReference type="ChEBI" id="CHEBI:29105"/>
        <label>1</label>
    </ligand>
</feature>
<dbReference type="PANTHER" id="PTHR32481">
    <property type="entry name" value="AMINOPEPTIDASE"/>
    <property type="match status" value="1"/>
</dbReference>
<dbReference type="AlphaFoldDB" id="A0A0L0WBT5"/>
<dbReference type="Gene3D" id="2.40.30.40">
    <property type="entry name" value="Peptidase M42, domain 2"/>
    <property type="match status" value="1"/>
</dbReference>
<dbReference type="PANTHER" id="PTHR32481:SF5">
    <property type="entry name" value="ENDOGLUCANASE"/>
    <property type="match status" value="1"/>
</dbReference>
<dbReference type="RefSeq" id="WP_050355025.1">
    <property type="nucleotide sequence ID" value="NZ_LGSS01000005.1"/>
</dbReference>
<dbReference type="InterPro" id="IPR051464">
    <property type="entry name" value="Peptidase_M42_aminopept"/>
</dbReference>
<feature type="binding site" evidence="7">
    <location>
        <position position="60"/>
    </location>
    <ligand>
        <name>Zn(2+)</name>
        <dbReference type="ChEBI" id="CHEBI:29105"/>
        <label>1</label>
    </ligand>
</feature>
<comment type="cofactor">
    <cofactor evidence="7">
        <name>a divalent metal cation</name>
        <dbReference type="ChEBI" id="CHEBI:60240"/>
    </cofactor>
    <text evidence="7">Binds 2 divalent metal cations per subunit.</text>
</comment>
<evidence type="ECO:0000256" key="2">
    <source>
        <dbReference type="ARBA" id="ARBA00022438"/>
    </source>
</evidence>
<evidence type="ECO:0000256" key="1">
    <source>
        <dbReference type="ARBA" id="ARBA00006272"/>
    </source>
</evidence>
<evidence type="ECO:0000256" key="5">
    <source>
        <dbReference type="ARBA" id="ARBA00022801"/>
    </source>
</evidence>
<dbReference type="GO" id="GO:0006508">
    <property type="term" value="P:proteolysis"/>
    <property type="evidence" value="ECO:0007669"/>
    <property type="project" value="UniProtKB-KW"/>
</dbReference>
<dbReference type="PATRIC" id="fig|1503.3.peg.2787"/>
<evidence type="ECO:0000256" key="3">
    <source>
        <dbReference type="ARBA" id="ARBA00022670"/>
    </source>
</evidence>
<feature type="binding site" evidence="7">
    <location>
        <position position="199"/>
    </location>
    <ligand>
        <name>Zn(2+)</name>
        <dbReference type="ChEBI" id="CHEBI:29105"/>
        <label>2</label>
    </ligand>
</feature>
<comment type="caution">
    <text evidence="8">The sequence shown here is derived from an EMBL/GenBank/DDBJ whole genome shotgun (WGS) entry which is preliminary data.</text>
</comment>
<evidence type="ECO:0000313" key="9">
    <source>
        <dbReference type="Proteomes" id="UP000037267"/>
    </source>
</evidence>
<proteinExistence type="inferred from homology"/>
<dbReference type="Gene3D" id="3.40.630.10">
    <property type="entry name" value="Zn peptidases"/>
    <property type="match status" value="1"/>
</dbReference>
<sequence length="332" mass="36882">MLLKELSNLNGVSGNEKSIRDFIINNISNLVDDIKVDKIGNIIAYKEGIVKYPKIMISAHMDEPGLMINKINSDGLLKFTIVGNIDERSLVSKLVEVGSNKINGVIGAKPIHLQKSDERKKNLSVNQLYIDIGVSSKEEAEKIVKIGDYVSIYSEYIELGNDLIKGKAFGSRVGCNLLMDLLKEQNDFSIYYVFTVMKEVGITGSIPVSYSIDPDISIVLDGTNTNTEYINNGPIISFMENRNYFDRNLISLVSKVAKEKNISYQLLGFDANKSDADKLQLSRDGVRTIKISVPCKYMKSPSNIISKTDYSNTKKLIGFVVNELGGLSNENK</sequence>
<dbReference type="GO" id="GO:0008810">
    <property type="term" value="F:cellulase activity"/>
    <property type="evidence" value="ECO:0007669"/>
    <property type="project" value="UniProtKB-EC"/>
</dbReference>
<dbReference type="InterPro" id="IPR023367">
    <property type="entry name" value="Peptidase_M42_dom2"/>
</dbReference>
<dbReference type="GO" id="GO:0046872">
    <property type="term" value="F:metal ion binding"/>
    <property type="evidence" value="ECO:0007669"/>
    <property type="project" value="UniProtKB-UniRule"/>
</dbReference>
<dbReference type="SUPFAM" id="SSF53187">
    <property type="entry name" value="Zn-dependent exopeptidases"/>
    <property type="match status" value="1"/>
</dbReference>
<gene>
    <name evidence="8" type="ORF">CLPU_5c02580</name>
</gene>
<dbReference type="EC" id="3.2.1.4" evidence="8"/>
<dbReference type="PIRSF" id="PIRSF001123">
    <property type="entry name" value="PepA_GA"/>
    <property type="match status" value="1"/>
</dbReference>
<evidence type="ECO:0000313" key="8">
    <source>
        <dbReference type="EMBL" id="KNF08951.1"/>
    </source>
</evidence>
<comment type="similarity">
    <text evidence="1 6">Belongs to the peptidase M42 family.</text>
</comment>
<evidence type="ECO:0000256" key="4">
    <source>
        <dbReference type="ARBA" id="ARBA00022723"/>
    </source>
</evidence>